<feature type="non-terminal residue" evidence="2">
    <location>
        <position position="64"/>
    </location>
</feature>
<reference evidence="2" key="1">
    <citation type="submission" date="2020-08" db="EMBL/GenBank/DDBJ databases">
        <title>Spodoptera exigua strain:BAW_Kor-Di-RS1 Genome sequencing and assembly.</title>
        <authorList>
            <person name="Kim J."/>
            <person name="Nam H.Y."/>
            <person name="Kwon M."/>
            <person name="Choi J.H."/>
            <person name="Cho S.R."/>
            <person name="Kim G.-H."/>
        </authorList>
    </citation>
    <scope>NUCLEOTIDE SEQUENCE</scope>
    <source>
        <strain evidence="2">BAW_Kor-Di-RS1</strain>
        <tissue evidence="2">Whole-body</tissue>
    </source>
</reference>
<accession>A0A835GRS8</accession>
<name>A0A835GRS8_SPOEX</name>
<protein>
    <recommendedName>
        <fullName evidence="1">DUF4746 domain-containing protein</fullName>
    </recommendedName>
</protein>
<dbReference type="InterPro" id="IPR031827">
    <property type="entry name" value="DUF4746"/>
</dbReference>
<dbReference type="Pfam" id="PF15928">
    <property type="entry name" value="DUF4746"/>
    <property type="match status" value="1"/>
</dbReference>
<dbReference type="Proteomes" id="UP000648187">
    <property type="component" value="Unassembled WGS sequence"/>
</dbReference>
<organism evidence="2 3">
    <name type="scientific">Spodoptera exigua</name>
    <name type="common">Beet armyworm</name>
    <name type="synonym">Noctua fulgens</name>
    <dbReference type="NCBI Taxonomy" id="7107"/>
    <lineage>
        <taxon>Eukaryota</taxon>
        <taxon>Metazoa</taxon>
        <taxon>Ecdysozoa</taxon>
        <taxon>Arthropoda</taxon>
        <taxon>Hexapoda</taxon>
        <taxon>Insecta</taxon>
        <taxon>Pterygota</taxon>
        <taxon>Neoptera</taxon>
        <taxon>Endopterygota</taxon>
        <taxon>Lepidoptera</taxon>
        <taxon>Glossata</taxon>
        <taxon>Ditrysia</taxon>
        <taxon>Noctuoidea</taxon>
        <taxon>Noctuidae</taxon>
        <taxon>Amphipyrinae</taxon>
        <taxon>Spodoptera</taxon>
    </lineage>
</organism>
<proteinExistence type="predicted"/>
<comment type="caution">
    <text evidence="2">The sequence shown here is derived from an EMBL/GenBank/DDBJ whole genome shotgun (WGS) entry which is preliminary data.</text>
</comment>
<keyword evidence="3" id="KW-1185">Reference proteome</keyword>
<feature type="domain" description="DUF4746" evidence="1">
    <location>
        <begin position="3"/>
        <end position="54"/>
    </location>
</feature>
<gene>
    <name evidence="2" type="ORF">HW555_001944</name>
</gene>
<evidence type="ECO:0000313" key="3">
    <source>
        <dbReference type="Proteomes" id="UP000648187"/>
    </source>
</evidence>
<evidence type="ECO:0000259" key="1">
    <source>
        <dbReference type="Pfam" id="PF15928"/>
    </source>
</evidence>
<dbReference type="AlphaFoldDB" id="A0A835GRS8"/>
<dbReference type="EMBL" id="JACKWZ010000017">
    <property type="protein sequence ID" value="KAF9422354.1"/>
    <property type="molecule type" value="Genomic_DNA"/>
</dbReference>
<evidence type="ECO:0000313" key="2">
    <source>
        <dbReference type="EMBL" id="KAF9422354.1"/>
    </source>
</evidence>
<sequence length="64" mass="7155">MNHDRLALMVSRKRSLPLLQLAGLNPVYISADVISGERECLAMFPVGYGDDHVEIESVKEEELV</sequence>